<comment type="caution">
    <text evidence="3">The sequence shown here is derived from an EMBL/GenBank/DDBJ whole genome shotgun (WGS) entry which is preliminary data.</text>
</comment>
<dbReference type="Gene3D" id="3.30.9.10">
    <property type="entry name" value="D-Amino Acid Oxidase, subunit A, domain 2"/>
    <property type="match status" value="1"/>
</dbReference>
<keyword evidence="1" id="KW-0560">Oxidoreductase</keyword>
<reference evidence="3" key="2">
    <citation type="submission" date="2022-10" db="EMBL/GenBank/DDBJ databases">
        <authorList>
            <person name="Trinh H.N."/>
        </authorList>
    </citation>
    <scope>NUCLEOTIDE SEQUENCE</scope>
    <source>
        <strain evidence="3">RN2-1</strain>
    </source>
</reference>
<dbReference type="EMBL" id="JAPDNT010000002">
    <property type="protein sequence ID" value="MCW3473781.1"/>
    <property type="molecule type" value="Genomic_DNA"/>
</dbReference>
<evidence type="ECO:0000256" key="1">
    <source>
        <dbReference type="ARBA" id="ARBA00023002"/>
    </source>
</evidence>
<name>A0AA41YHY0_9PROT</name>
<dbReference type="GO" id="GO:0016491">
    <property type="term" value="F:oxidoreductase activity"/>
    <property type="evidence" value="ECO:0007669"/>
    <property type="project" value="UniProtKB-KW"/>
</dbReference>
<evidence type="ECO:0000313" key="3">
    <source>
        <dbReference type="EMBL" id="MCW3473781.1"/>
    </source>
</evidence>
<keyword evidence="4" id="KW-1185">Reference proteome</keyword>
<sequence>MADPFAVDFRAAPYWWDAAEPEQRDTALPGRAQVAVVGGGYAGLSAALTLQRLGHQAVVIDAERIGWGASSRNGGMVSGGLKVASGALEKTHGPAQARAIAGAAAASFPFIEELIAREGIACDFVRCGRFVPAWTPRHYRALAARADFIAEVTGLPTRMVPRSAQRQELGSDHYHGGMVAEATGSLHPGKYARGLAQAAGRAGATLVDGTRVQGIDRLASGWRIRTERGEMQADAVLVATNGYSRGPGGTSAMPWLARRMVPVASYIIATEPLGKERVRALFPTLRMMSDTKRVLNYFRPSPDGERVLWGGRASFSKAGAEEAAPVLFAAMVEVFPELRDVRITHAWTGNVAFTFDFLPHIGVQDGMHYAAGCQGSGVAMASWLGHNVALKIAGAANAPFALDGLPFPTLPGYNGDPWFLPMVGGYYRLRDRIDRIAA</sequence>
<dbReference type="Pfam" id="PF01266">
    <property type="entry name" value="DAO"/>
    <property type="match status" value="1"/>
</dbReference>
<proteinExistence type="predicted"/>
<dbReference type="InterPro" id="IPR036188">
    <property type="entry name" value="FAD/NAD-bd_sf"/>
</dbReference>
<reference evidence="3" key="1">
    <citation type="submission" date="2022-09" db="EMBL/GenBank/DDBJ databases">
        <title>Rhodovastum sp. nov. RN2-1 isolated from soil in Seongnam, South Korea.</title>
        <authorList>
            <person name="Le N.T."/>
        </authorList>
    </citation>
    <scope>NUCLEOTIDE SEQUENCE</scope>
    <source>
        <strain evidence="3">RN2-1</strain>
    </source>
</reference>
<dbReference type="AlphaFoldDB" id="A0AA41YHY0"/>
<dbReference type="SUPFAM" id="SSF51905">
    <property type="entry name" value="FAD/NAD(P)-binding domain"/>
    <property type="match status" value="1"/>
</dbReference>
<dbReference type="Proteomes" id="UP001165679">
    <property type="component" value="Unassembled WGS sequence"/>
</dbReference>
<dbReference type="PANTHER" id="PTHR13847">
    <property type="entry name" value="SARCOSINE DEHYDROGENASE-RELATED"/>
    <property type="match status" value="1"/>
</dbReference>
<evidence type="ECO:0000313" key="4">
    <source>
        <dbReference type="Proteomes" id="UP001165679"/>
    </source>
</evidence>
<feature type="domain" description="FAD dependent oxidoreductase" evidence="2">
    <location>
        <begin position="34"/>
        <end position="389"/>
    </location>
</feature>
<evidence type="ECO:0000259" key="2">
    <source>
        <dbReference type="Pfam" id="PF01266"/>
    </source>
</evidence>
<dbReference type="InterPro" id="IPR006076">
    <property type="entry name" value="FAD-dep_OxRdtase"/>
</dbReference>
<dbReference type="Gene3D" id="3.50.50.60">
    <property type="entry name" value="FAD/NAD(P)-binding domain"/>
    <property type="match status" value="1"/>
</dbReference>
<organism evidence="3 4">
    <name type="scientific">Limobrevibacterium gyesilva</name>
    <dbReference type="NCBI Taxonomy" id="2991712"/>
    <lineage>
        <taxon>Bacteria</taxon>
        <taxon>Pseudomonadati</taxon>
        <taxon>Pseudomonadota</taxon>
        <taxon>Alphaproteobacteria</taxon>
        <taxon>Acetobacterales</taxon>
        <taxon>Acetobacteraceae</taxon>
        <taxon>Limobrevibacterium</taxon>
    </lineage>
</organism>
<protein>
    <submittedName>
        <fullName evidence="3">FAD-binding oxidoreductase</fullName>
    </submittedName>
</protein>
<dbReference type="GO" id="GO:0005737">
    <property type="term" value="C:cytoplasm"/>
    <property type="evidence" value="ECO:0007669"/>
    <property type="project" value="TreeGrafter"/>
</dbReference>
<dbReference type="PANTHER" id="PTHR13847:SF281">
    <property type="entry name" value="FAD DEPENDENT OXIDOREDUCTASE DOMAIN-CONTAINING PROTEIN"/>
    <property type="match status" value="1"/>
</dbReference>
<accession>A0AA41YHY0</accession>
<gene>
    <name evidence="3" type="ORF">OL599_04255</name>
</gene>
<dbReference type="RefSeq" id="WP_264712399.1">
    <property type="nucleotide sequence ID" value="NZ_JAPDNT010000002.1"/>
</dbReference>